<reference evidence="1" key="1">
    <citation type="journal article" date="2020" name="Nature">
        <title>Giant virus diversity and host interactions through global metagenomics.</title>
        <authorList>
            <person name="Schulz F."/>
            <person name="Roux S."/>
            <person name="Paez-Espino D."/>
            <person name="Jungbluth S."/>
            <person name="Walsh D.A."/>
            <person name="Denef V.J."/>
            <person name="McMahon K.D."/>
            <person name="Konstantinidis K.T."/>
            <person name="Eloe-Fadrosh E.A."/>
            <person name="Kyrpides N.C."/>
            <person name="Woyke T."/>
        </authorList>
    </citation>
    <scope>NUCLEOTIDE SEQUENCE</scope>
    <source>
        <strain evidence="1">GVMAG-S-3300013093-109</strain>
    </source>
</reference>
<dbReference type="EMBL" id="MN740968">
    <property type="protein sequence ID" value="QHU20309.1"/>
    <property type="molecule type" value="Genomic_DNA"/>
</dbReference>
<proteinExistence type="predicted"/>
<name>A0A6C0KRT1_9ZZZZ</name>
<protein>
    <submittedName>
        <fullName evidence="1">Uncharacterized protein</fullName>
    </submittedName>
</protein>
<organism evidence="1">
    <name type="scientific">viral metagenome</name>
    <dbReference type="NCBI Taxonomy" id="1070528"/>
    <lineage>
        <taxon>unclassified sequences</taxon>
        <taxon>metagenomes</taxon>
        <taxon>organismal metagenomes</taxon>
    </lineage>
</organism>
<dbReference type="AlphaFoldDB" id="A0A6C0KRT1"/>
<evidence type="ECO:0000313" key="1">
    <source>
        <dbReference type="EMBL" id="QHU20309.1"/>
    </source>
</evidence>
<sequence>MSALSTFPSTHSIPPPCFYTMGGIATFLNQNPKYKEYFLGDTEISNDLLVPTSTLSIMGYNPENVPIPLGVTNLSQSQALMYQQQLDLYRKVYAYNSNAYVNFISIPRNPKGPVYFRFQTYKDYMNYKSSVLLVNKLYPFQKMAYAKNPAGSTLGWIVPFPTL</sequence>
<accession>A0A6C0KRT1</accession>